<gene>
    <name evidence="10" type="ORF">G7B40_025695</name>
</gene>
<dbReference type="AlphaFoldDB" id="A0AAP5IB42"/>
<evidence type="ECO:0000256" key="3">
    <source>
        <dbReference type="ARBA" id="ARBA00022989"/>
    </source>
</evidence>
<dbReference type="Proteomes" id="UP000667802">
    <property type="component" value="Unassembled WGS sequence"/>
</dbReference>
<feature type="transmembrane region" description="Helical" evidence="7">
    <location>
        <begin position="215"/>
        <end position="236"/>
    </location>
</feature>
<feature type="transmembrane region" description="Helical" evidence="7">
    <location>
        <begin position="591"/>
        <end position="611"/>
    </location>
</feature>
<evidence type="ECO:0000256" key="2">
    <source>
        <dbReference type="ARBA" id="ARBA00022692"/>
    </source>
</evidence>
<feature type="transmembrane region" description="Helical" evidence="7">
    <location>
        <begin position="283"/>
        <end position="304"/>
    </location>
</feature>
<evidence type="ECO:0000313" key="11">
    <source>
        <dbReference type="Proteomes" id="UP000667802"/>
    </source>
</evidence>
<dbReference type="PRINTS" id="PR01434">
    <property type="entry name" value="NADHDHGNASE5"/>
</dbReference>
<dbReference type="InterPro" id="IPR010217">
    <property type="entry name" value="NU5C2"/>
</dbReference>
<feature type="domain" description="NADH:quinone oxidoreductase/Mrp antiporter transmembrane" evidence="8">
    <location>
        <begin position="139"/>
        <end position="419"/>
    </location>
</feature>
<comment type="function">
    <text evidence="5">NDH-1 shuttles electrons from NAD(P)H, via FMN and iron-sulfur (Fe-S) centers, to quinones in the respiratory chain. The immediate electron acceptor for the enzyme in this species is believed to be plastoquinone. Couples the redox reaction to proton translocation (for every two electrons transferred, four hydrogen ions are translocated across the cytoplasmic membrane), and thus conserves the redox energy in a proton gradient.</text>
</comment>
<dbReference type="PANTHER" id="PTHR42829:SF2">
    <property type="entry name" value="NADH-UBIQUINONE OXIDOREDUCTASE CHAIN 5"/>
    <property type="match status" value="1"/>
</dbReference>
<dbReference type="Gene3D" id="1.20.5.2700">
    <property type="match status" value="1"/>
</dbReference>
<evidence type="ECO:0000256" key="6">
    <source>
        <dbReference type="RuleBase" id="RU000320"/>
    </source>
</evidence>
<dbReference type="InterPro" id="IPR003945">
    <property type="entry name" value="NU5C-like"/>
</dbReference>
<dbReference type="PANTHER" id="PTHR42829">
    <property type="entry name" value="NADH-UBIQUINONE OXIDOREDUCTASE CHAIN 5"/>
    <property type="match status" value="1"/>
</dbReference>
<dbReference type="InterPro" id="IPR001516">
    <property type="entry name" value="Proton_antipo_N"/>
</dbReference>
<dbReference type="GO" id="GO:0008137">
    <property type="term" value="F:NADH dehydrogenase (ubiquinone) activity"/>
    <property type="evidence" value="ECO:0007669"/>
    <property type="project" value="InterPro"/>
</dbReference>
<dbReference type="NCBIfam" id="TIGR01960">
    <property type="entry name" value="ndhF3_CO2"/>
    <property type="match status" value="1"/>
</dbReference>
<feature type="transmembrane region" description="Helical" evidence="7">
    <location>
        <begin position="452"/>
        <end position="471"/>
    </location>
</feature>
<evidence type="ECO:0000256" key="7">
    <source>
        <dbReference type="SAM" id="Phobius"/>
    </source>
</evidence>
<feature type="transmembrane region" description="Helical" evidence="7">
    <location>
        <begin position="12"/>
        <end position="31"/>
    </location>
</feature>
<dbReference type="GO" id="GO:0015990">
    <property type="term" value="P:electron transport coupled proton transport"/>
    <property type="evidence" value="ECO:0007669"/>
    <property type="project" value="TreeGrafter"/>
</dbReference>
<feature type="transmembrane region" description="Helical" evidence="7">
    <location>
        <begin position="185"/>
        <end position="203"/>
    </location>
</feature>
<dbReference type="Pfam" id="PF00662">
    <property type="entry name" value="Proton_antipo_N"/>
    <property type="match status" value="1"/>
</dbReference>
<comment type="subcellular location">
    <subcellularLocation>
        <location evidence="1">Endomembrane system</location>
        <topology evidence="1">Multi-pass membrane protein</topology>
    </subcellularLocation>
    <subcellularLocation>
        <location evidence="6">Membrane</location>
        <topology evidence="6">Multi-pass membrane protein</topology>
    </subcellularLocation>
</comment>
<evidence type="ECO:0000259" key="9">
    <source>
        <dbReference type="Pfam" id="PF00662"/>
    </source>
</evidence>
<evidence type="ECO:0000256" key="4">
    <source>
        <dbReference type="ARBA" id="ARBA00023136"/>
    </source>
</evidence>
<sequence length="623" mass="68060">MTEFFIQTSWLIPFYGLLGAIFAVPWAIGMIQRTGPRPAAYGNILMTLCAYIHGSVVFSAIWNQPSQHLTIHWFQIADLDLSFALEISSLSVGSMQLVTGLSLLAQLFALGYMEKDYALARFFALMGFFEGAMSGLALSNSLLLSYCFLELLTLSTYLLVGFWYAQPLVVKASRDAFLTKRVGDVLLLMGVVVLSTLVGSSNFPDLYEWAKTANLPPISATLLCLTLLAGPTGKCAQFPLHLWLDEAMEAPSPASVLRNSLVVSCGGYVLVTLQPILAISPVAMATLVTIGTVTAIGSSLVAIAQIDIKRALSHSTSAYMGLVFIAVGMQYRNFALMLILVHAIAKALMFMSVGSVITTTNSQNLTEMGGLGKTMPITASGFVVGAAGLIGLLPLGGFWAMQQGIDHFWLDSPWLVGVLLLINALTAFNFTRVFRLVFLGSSQAKTRCAPEISWQMALPMLGLIATTLSVPAMLRSLNILPFWMSLNQHQVILHILSGVLGCVLGNTITLQRTWLQPKSKTARFFHNLLAYDFYIEQIYRFSVILAVTQFSKFTNWLDSNLVDKLVNLVGLTTQKSGQSLKYSTSGLSQSYVLTIFLGISILTGFISWKFFQVFNISEILSIL</sequence>
<reference evidence="11" key="1">
    <citation type="journal article" date="2021" name="Science">
        <title>Hunting the eagle killer: A cyanobacterial neurotoxin causes vacuolar myelinopathy.</title>
        <authorList>
            <person name="Breinlinger S."/>
            <person name="Phillips T.J."/>
            <person name="Haram B.N."/>
            <person name="Mares J."/>
            <person name="Martinez Yerena J.A."/>
            <person name="Hrouzek P."/>
            <person name="Sobotka R."/>
            <person name="Henderson W.M."/>
            <person name="Schmieder P."/>
            <person name="Williams S.M."/>
            <person name="Lauderdale J.D."/>
            <person name="Wilde H.D."/>
            <person name="Gerrin W."/>
            <person name="Kust A."/>
            <person name="Washington J.W."/>
            <person name="Wagner C."/>
            <person name="Geier B."/>
            <person name="Liebeke M."/>
            <person name="Enke H."/>
            <person name="Niedermeyer T.H.J."/>
            <person name="Wilde S.B."/>
        </authorList>
    </citation>
    <scope>NUCLEOTIDE SEQUENCE [LARGE SCALE GENOMIC DNA]</scope>
    <source>
        <strain evidence="11">Thurmond2011</strain>
    </source>
</reference>
<protein>
    <submittedName>
        <fullName evidence="10">NAD(P)H-quinone oxidoreductase subunit F</fullName>
    </submittedName>
</protein>
<dbReference type="NCBIfam" id="NF005633">
    <property type="entry name" value="PRK07390.1"/>
    <property type="match status" value="1"/>
</dbReference>
<organism evidence="10 11">
    <name type="scientific">Aetokthonos hydrillicola Thurmond2011</name>
    <dbReference type="NCBI Taxonomy" id="2712845"/>
    <lineage>
        <taxon>Bacteria</taxon>
        <taxon>Bacillati</taxon>
        <taxon>Cyanobacteriota</taxon>
        <taxon>Cyanophyceae</taxon>
        <taxon>Nostocales</taxon>
        <taxon>Hapalosiphonaceae</taxon>
        <taxon>Aetokthonos</taxon>
    </lineage>
</organism>
<keyword evidence="4 7" id="KW-0472">Membrane</keyword>
<name>A0AAP5IB42_9CYAN</name>
<evidence type="ECO:0000256" key="1">
    <source>
        <dbReference type="ARBA" id="ARBA00004127"/>
    </source>
</evidence>
<keyword evidence="3 7" id="KW-1133">Transmembrane helix</keyword>
<dbReference type="GO" id="GO:0016020">
    <property type="term" value="C:membrane"/>
    <property type="evidence" value="ECO:0007669"/>
    <property type="project" value="UniProtKB-SubCell"/>
</dbReference>
<evidence type="ECO:0000313" key="10">
    <source>
        <dbReference type="EMBL" id="MDR9897929.1"/>
    </source>
</evidence>
<feature type="transmembrane region" description="Helical" evidence="7">
    <location>
        <begin position="117"/>
        <end position="137"/>
    </location>
</feature>
<feature type="transmembrane region" description="Helical" evidence="7">
    <location>
        <begin position="43"/>
        <end position="62"/>
    </location>
</feature>
<feature type="transmembrane region" description="Helical" evidence="7">
    <location>
        <begin position="413"/>
        <end position="431"/>
    </location>
</feature>
<dbReference type="Pfam" id="PF00361">
    <property type="entry name" value="Proton_antipo_M"/>
    <property type="match status" value="1"/>
</dbReference>
<evidence type="ECO:0000259" key="8">
    <source>
        <dbReference type="Pfam" id="PF00361"/>
    </source>
</evidence>
<dbReference type="InterPro" id="IPR001750">
    <property type="entry name" value="ND/Mrp_TM"/>
</dbReference>
<dbReference type="RefSeq" id="WP_208350826.1">
    <property type="nucleotide sequence ID" value="NZ_JAALHA020000015.1"/>
</dbReference>
<feature type="transmembrane region" description="Helical" evidence="7">
    <location>
        <begin position="491"/>
        <end position="510"/>
    </location>
</feature>
<evidence type="ECO:0000256" key="5">
    <source>
        <dbReference type="ARBA" id="ARBA00025624"/>
    </source>
</evidence>
<feature type="transmembrane region" description="Helical" evidence="7">
    <location>
        <begin position="82"/>
        <end position="105"/>
    </location>
</feature>
<keyword evidence="2 6" id="KW-0812">Transmembrane</keyword>
<feature type="transmembrane region" description="Helical" evidence="7">
    <location>
        <begin position="377"/>
        <end position="401"/>
    </location>
</feature>
<feature type="transmembrane region" description="Helical" evidence="7">
    <location>
        <begin position="143"/>
        <end position="165"/>
    </location>
</feature>
<feature type="transmembrane region" description="Helical" evidence="7">
    <location>
        <begin position="256"/>
        <end position="277"/>
    </location>
</feature>
<comment type="caution">
    <text evidence="10">The sequence shown here is derived from an EMBL/GenBank/DDBJ whole genome shotgun (WGS) entry which is preliminary data.</text>
</comment>
<dbReference type="GO" id="GO:0012505">
    <property type="term" value="C:endomembrane system"/>
    <property type="evidence" value="ECO:0007669"/>
    <property type="project" value="UniProtKB-SubCell"/>
</dbReference>
<dbReference type="GO" id="GO:0042773">
    <property type="term" value="P:ATP synthesis coupled electron transport"/>
    <property type="evidence" value="ECO:0007669"/>
    <property type="project" value="InterPro"/>
</dbReference>
<feature type="transmembrane region" description="Helical" evidence="7">
    <location>
        <begin position="311"/>
        <end position="329"/>
    </location>
</feature>
<feature type="transmembrane region" description="Helical" evidence="7">
    <location>
        <begin position="335"/>
        <end position="357"/>
    </location>
</feature>
<proteinExistence type="predicted"/>
<accession>A0AAP5IB42</accession>
<feature type="domain" description="NADH-Ubiquinone oxidoreductase (complex I) chain 5 N-terminal" evidence="9">
    <location>
        <begin position="73"/>
        <end position="123"/>
    </location>
</feature>
<dbReference type="GO" id="GO:0003954">
    <property type="term" value="F:NADH dehydrogenase activity"/>
    <property type="evidence" value="ECO:0007669"/>
    <property type="project" value="TreeGrafter"/>
</dbReference>
<keyword evidence="11" id="KW-1185">Reference proteome</keyword>
<dbReference type="EMBL" id="JAALHA020000015">
    <property type="protein sequence ID" value="MDR9897929.1"/>
    <property type="molecule type" value="Genomic_DNA"/>
</dbReference>